<comment type="caution">
    <text evidence="3">The sequence shown here is derived from an EMBL/GenBank/DDBJ whole genome shotgun (WGS) entry which is preliminary data.</text>
</comment>
<evidence type="ECO:0000313" key="3">
    <source>
        <dbReference type="EMBL" id="KAK6625647.1"/>
    </source>
</evidence>
<protein>
    <submittedName>
        <fullName evidence="3">Uncharacterized protein</fullName>
    </submittedName>
</protein>
<organism evidence="3 6">
    <name type="scientific">Polyplax serrata</name>
    <name type="common">Common mouse louse</name>
    <dbReference type="NCBI Taxonomy" id="468196"/>
    <lineage>
        <taxon>Eukaryota</taxon>
        <taxon>Metazoa</taxon>
        <taxon>Ecdysozoa</taxon>
        <taxon>Arthropoda</taxon>
        <taxon>Hexapoda</taxon>
        <taxon>Insecta</taxon>
        <taxon>Pterygota</taxon>
        <taxon>Neoptera</taxon>
        <taxon>Paraneoptera</taxon>
        <taxon>Psocodea</taxon>
        <taxon>Troctomorpha</taxon>
        <taxon>Phthiraptera</taxon>
        <taxon>Anoplura</taxon>
        <taxon>Polyplacidae</taxon>
        <taxon>Polyplax</taxon>
    </lineage>
</organism>
<feature type="chain" id="PRO_5042906330" evidence="2">
    <location>
        <begin position="33"/>
        <end position="108"/>
    </location>
</feature>
<dbReference type="Proteomes" id="UP001372834">
    <property type="component" value="Unassembled WGS sequence"/>
</dbReference>
<feature type="region of interest" description="Disordered" evidence="1">
    <location>
        <begin position="54"/>
        <end position="108"/>
    </location>
</feature>
<accession>A0AAN8S556</accession>
<feature type="compositionally biased region" description="Basic and acidic residues" evidence="1">
    <location>
        <begin position="77"/>
        <end position="89"/>
    </location>
</feature>
<sequence length="108" mass="12187">MLLPSPIRLAKWSIVYLLFVLAAVASLHSVSAREISSVSVDLIEDGKEKEAIIDLKQKDDKAEGHKHKSHGKKHHKSGDGKKEKDNKDGKNKKKHNKKKKENIETIEE</sequence>
<dbReference type="AlphaFoldDB" id="A0AAN8S556"/>
<evidence type="ECO:0000256" key="2">
    <source>
        <dbReference type="SAM" id="SignalP"/>
    </source>
</evidence>
<evidence type="ECO:0000313" key="4">
    <source>
        <dbReference type="EMBL" id="KAK6637821.1"/>
    </source>
</evidence>
<evidence type="ECO:0000256" key="1">
    <source>
        <dbReference type="SAM" id="MobiDB-lite"/>
    </source>
</evidence>
<name>A0AAN8S556_POLSC</name>
<feature type="compositionally biased region" description="Basic residues" evidence="1">
    <location>
        <begin position="64"/>
        <end position="76"/>
    </location>
</feature>
<dbReference type="Proteomes" id="UP001359485">
    <property type="component" value="Unassembled WGS sequence"/>
</dbReference>
<feature type="compositionally biased region" description="Basic and acidic residues" evidence="1">
    <location>
        <begin position="54"/>
        <end position="63"/>
    </location>
</feature>
<proteinExistence type="predicted"/>
<keyword evidence="5" id="KW-1185">Reference proteome</keyword>
<keyword evidence="2" id="KW-0732">Signal</keyword>
<feature type="signal peptide" evidence="2">
    <location>
        <begin position="1"/>
        <end position="32"/>
    </location>
</feature>
<gene>
    <name evidence="3" type="ORF">RUM43_005946</name>
    <name evidence="4" type="ORF">RUM44_008243</name>
</gene>
<evidence type="ECO:0000313" key="5">
    <source>
        <dbReference type="Proteomes" id="UP001359485"/>
    </source>
</evidence>
<dbReference type="EMBL" id="JAWJWF010000002">
    <property type="protein sequence ID" value="KAK6637821.1"/>
    <property type="molecule type" value="Genomic_DNA"/>
</dbReference>
<evidence type="ECO:0000313" key="6">
    <source>
        <dbReference type="Proteomes" id="UP001372834"/>
    </source>
</evidence>
<feature type="compositionally biased region" description="Basic residues" evidence="1">
    <location>
        <begin position="90"/>
        <end position="100"/>
    </location>
</feature>
<reference evidence="3 6" key="1">
    <citation type="submission" date="2023-10" db="EMBL/GenBank/DDBJ databases">
        <title>Genomes of two closely related lineages of the louse Polyplax serrata with different host specificities.</title>
        <authorList>
            <person name="Martinu J."/>
            <person name="Tarabai H."/>
            <person name="Stefka J."/>
            <person name="Hypsa V."/>
        </authorList>
    </citation>
    <scope>NUCLEOTIDE SEQUENCE [LARGE SCALE GENOMIC DNA]</scope>
    <source>
        <strain evidence="4">98ZLc_SE</strain>
        <strain evidence="3">HR10_N</strain>
    </source>
</reference>
<dbReference type="EMBL" id="JAWJWE010000037">
    <property type="protein sequence ID" value="KAK6625647.1"/>
    <property type="molecule type" value="Genomic_DNA"/>
</dbReference>